<protein>
    <submittedName>
        <fullName evidence="9">FtsX-like permease family protein</fullName>
    </submittedName>
</protein>
<evidence type="ECO:0000256" key="3">
    <source>
        <dbReference type="ARBA" id="ARBA00022692"/>
    </source>
</evidence>
<name>A0A5R9L5V8_9BACT</name>
<organism evidence="9 10">
    <name type="scientific">Dyadobacter luticola</name>
    <dbReference type="NCBI Taxonomy" id="1979387"/>
    <lineage>
        <taxon>Bacteria</taxon>
        <taxon>Pseudomonadati</taxon>
        <taxon>Bacteroidota</taxon>
        <taxon>Cytophagia</taxon>
        <taxon>Cytophagales</taxon>
        <taxon>Spirosomataceae</taxon>
        <taxon>Dyadobacter</taxon>
    </lineage>
</organism>
<feature type="transmembrane region" description="Helical" evidence="6">
    <location>
        <begin position="686"/>
        <end position="709"/>
    </location>
</feature>
<reference evidence="9 10" key="1">
    <citation type="submission" date="2019-05" db="EMBL/GenBank/DDBJ databases">
        <authorList>
            <person name="Qu J.-H."/>
        </authorList>
    </citation>
    <scope>NUCLEOTIDE SEQUENCE [LARGE SCALE GENOMIC DNA]</scope>
    <source>
        <strain evidence="9 10">T17</strain>
    </source>
</reference>
<keyword evidence="10" id="KW-1185">Reference proteome</keyword>
<evidence type="ECO:0000259" key="8">
    <source>
        <dbReference type="Pfam" id="PF12704"/>
    </source>
</evidence>
<keyword evidence="3 6" id="KW-0812">Transmembrane</keyword>
<keyword evidence="4 6" id="KW-1133">Transmembrane helix</keyword>
<accession>A0A5R9L5V8</accession>
<dbReference type="PANTHER" id="PTHR30572">
    <property type="entry name" value="MEMBRANE COMPONENT OF TRANSPORTER-RELATED"/>
    <property type="match status" value="1"/>
</dbReference>
<dbReference type="OrthoDB" id="5933722at2"/>
<keyword evidence="5 6" id="KW-0472">Membrane</keyword>
<dbReference type="AlphaFoldDB" id="A0A5R9L5V8"/>
<evidence type="ECO:0000256" key="4">
    <source>
        <dbReference type="ARBA" id="ARBA00022989"/>
    </source>
</evidence>
<feature type="domain" description="MacB-like periplasmic core" evidence="8">
    <location>
        <begin position="468"/>
        <end position="652"/>
    </location>
</feature>
<dbReference type="RefSeq" id="WP_138365163.1">
    <property type="nucleotide sequence ID" value="NZ_VCEJ01000002.1"/>
</dbReference>
<evidence type="ECO:0000313" key="10">
    <source>
        <dbReference type="Proteomes" id="UP000306402"/>
    </source>
</evidence>
<proteinExistence type="predicted"/>
<feature type="transmembrane region" description="Helical" evidence="6">
    <location>
        <begin position="21"/>
        <end position="42"/>
    </location>
</feature>
<feature type="transmembrane region" description="Helical" evidence="6">
    <location>
        <begin position="337"/>
        <end position="359"/>
    </location>
</feature>
<dbReference type="GO" id="GO:0022857">
    <property type="term" value="F:transmembrane transporter activity"/>
    <property type="evidence" value="ECO:0007669"/>
    <property type="project" value="TreeGrafter"/>
</dbReference>
<feature type="domain" description="ABC3 transporter permease C-terminal" evidence="7">
    <location>
        <begin position="293"/>
        <end position="409"/>
    </location>
</feature>
<evidence type="ECO:0000256" key="2">
    <source>
        <dbReference type="ARBA" id="ARBA00022475"/>
    </source>
</evidence>
<feature type="transmembrane region" description="Helical" evidence="6">
    <location>
        <begin position="436"/>
        <end position="457"/>
    </location>
</feature>
<feature type="transmembrane region" description="Helical" evidence="6">
    <location>
        <begin position="730"/>
        <end position="757"/>
    </location>
</feature>
<keyword evidence="2" id="KW-1003">Cell membrane</keyword>
<comment type="subcellular location">
    <subcellularLocation>
        <location evidence="1">Cell membrane</location>
        <topology evidence="1">Multi-pass membrane protein</topology>
    </subcellularLocation>
</comment>
<evidence type="ECO:0000259" key="7">
    <source>
        <dbReference type="Pfam" id="PF02687"/>
    </source>
</evidence>
<feature type="domain" description="MacB-like periplasmic core" evidence="8">
    <location>
        <begin position="20"/>
        <end position="241"/>
    </location>
</feature>
<feature type="domain" description="ABC3 transporter permease C-terminal" evidence="7">
    <location>
        <begin position="689"/>
        <end position="803"/>
    </location>
</feature>
<dbReference type="InterPro" id="IPR003838">
    <property type="entry name" value="ABC3_permease_C"/>
</dbReference>
<evidence type="ECO:0000256" key="6">
    <source>
        <dbReference type="SAM" id="Phobius"/>
    </source>
</evidence>
<dbReference type="InterPro" id="IPR025857">
    <property type="entry name" value="MacB_PCD"/>
</dbReference>
<evidence type="ECO:0000256" key="1">
    <source>
        <dbReference type="ARBA" id="ARBA00004651"/>
    </source>
</evidence>
<dbReference type="PANTHER" id="PTHR30572:SF18">
    <property type="entry name" value="ABC-TYPE MACROLIDE FAMILY EXPORT SYSTEM PERMEASE COMPONENT 2"/>
    <property type="match status" value="1"/>
</dbReference>
<feature type="transmembrane region" description="Helical" evidence="6">
    <location>
        <begin position="285"/>
        <end position="306"/>
    </location>
</feature>
<dbReference type="EMBL" id="VCEJ01000002">
    <property type="protein sequence ID" value="TLV03954.1"/>
    <property type="molecule type" value="Genomic_DNA"/>
</dbReference>
<dbReference type="Pfam" id="PF12704">
    <property type="entry name" value="MacB_PCD"/>
    <property type="match status" value="2"/>
</dbReference>
<evidence type="ECO:0000256" key="5">
    <source>
        <dbReference type="ARBA" id="ARBA00023136"/>
    </source>
</evidence>
<feature type="transmembrane region" description="Helical" evidence="6">
    <location>
        <begin position="379"/>
        <end position="405"/>
    </location>
</feature>
<dbReference type="Pfam" id="PF02687">
    <property type="entry name" value="FtsX"/>
    <property type="match status" value="2"/>
</dbReference>
<sequence length="810" mass="90184">MIKSYLKTAGRSLLRNKLFSFINVIGLAISMSVGLLLIAFLLDLRSYDRFNKNGDRIYRITNVASFKGERDGKFGTTSIKTGKLIRQKVTGVDEVAILRSDFEQDAQVGDNILPVKGFWAESSIFRIFSLPMLEGNPETALKDPYSIVLTETAAKKLFGNQAALGKSIQFDSLDYQVTGVMQDVPFFSHIHFEALVSLSTAQQLNLKDQNFEKWTSMWSNYVYVLLPENADKKVVQKQLDAIAREENQADENTNIQLELLPLYNIVVGENLSRSMGPGGPHVPPVALWILGGLALVVLLSACFNYTNLSIARGMRRFKEVGLRKAIGAGKNQVRQQFLAEAVMISLAALFLSFFLFLFLRPQLINLAPEMQRLVKLDLNPVTIITFIIFSITIGVIAGFMPAIFFSKISAISAFRNATGPAMQSVKAFRHITLRQGLAVVQYTLTLIFITTTAIGYVQYKNILAFDLGFNTDNILNINMQGNKPDALMKELGEMPEVTALSRSIIITAVGNAWGGNMKYRNSQDSALVLTNQVDENYLKVHEYKLIAGGNFQTRPANFKSAHEVIVNQQVLKRFNIGGGDPARAIGEEITFSNFGVSGLRMTIVGVMKDFHYGKVDNVIGPVALMPWTPEDRTILNVKLKSSDMLATRAKIESTWKKIDRVHPLDAKFYQEEIEEAYSEFSAMIKIIGFLSFLAISIASLGLFGMVVFTTETRLKEIGIRKVLGANEGSLMFLLSRNFLVLLSISAVIALPVTYLFFEKFILRNFPYHTPVQIVELFIGLIAVLVIAFVMIGSQTLRAARTNPVEVLKSE</sequence>
<gene>
    <name evidence="9" type="ORF">FEN17_10330</name>
</gene>
<dbReference type="GO" id="GO:0005886">
    <property type="term" value="C:plasma membrane"/>
    <property type="evidence" value="ECO:0007669"/>
    <property type="project" value="UniProtKB-SubCell"/>
</dbReference>
<feature type="transmembrane region" description="Helical" evidence="6">
    <location>
        <begin position="769"/>
        <end position="791"/>
    </location>
</feature>
<dbReference type="InterPro" id="IPR050250">
    <property type="entry name" value="Macrolide_Exporter_MacB"/>
</dbReference>
<evidence type="ECO:0000313" key="9">
    <source>
        <dbReference type="EMBL" id="TLV03954.1"/>
    </source>
</evidence>
<dbReference type="Proteomes" id="UP000306402">
    <property type="component" value="Unassembled WGS sequence"/>
</dbReference>
<comment type="caution">
    <text evidence="9">The sequence shown here is derived from an EMBL/GenBank/DDBJ whole genome shotgun (WGS) entry which is preliminary data.</text>
</comment>